<sequence length="521" mass="60677">MAADNQKRIELYELIRGLQRHEKACYKKMARRHAIDNRALHIRLFELMERHPVNDEKLFAARLGLQSQAHFSGLKTYLWNDILSTIVYLRRNDPVAQLQFIELQFELLLDKNLVVSAGKLLEKAWKTAVRYELYATQVKLIHQQYKILSYSDYKSFETESGKLLQYQAGTVSRLQCEQQLQMIIRELTGFKQFNYLRLSPAQLARTGQLRTLLAQISIDAGCPLLYTLHQFACGLTEHLSYCFEACTRHTAAVLDCWQGNPHLIAGNAALFLNCADYTFYNTFALKQTGLAAVLLQQYSVLAAQLEGKDKLRWELIAFNTQLKIFHKHAAYDQVGSLIREQAAGMLQKVEAVLPPVSALSLMSSICISYFVLDRFKEAEDLLLDVIRINHEVQREDILYFSAIFYLVILYEKKDGLQLSNAISATYYRLYNKKKLDGFEKDLMLFLRHLSNEQHNEGRRTAIRGFLQRLEVYKTDPVKELYFLYFNYYDWLQSKVDRVKYTEYRKMQLDAENGHSTVYPHT</sequence>
<reference evidence="1 2" key="1">
    <citation type="submission" date="2018-03" db="EMBL/GenBank/DDBJ databases">
        <title>Genomic Encyclopedia of Type Strains, Phase III (KMG-III): the genomes of soil and plant-associated and newly described type strains.</title>
        <authorList>
            <person name="Whitman W."/>
        </authorList>
    </citation>
    <scope>NUCLEOTIDE SEQUENCE [LARGE SCALE GENOMIC DNA]</scope>
    <source>
        <strain evidence="1 2">CGMCC 1.12700</strain>
    </source>
</reference>
<evidence type="ECO:0000313" key="2">
    <source>
        <dbReference type="Proteomes" id="UP000240572"/>
    </source>
</evidence>
<organism evidence="1 2">
    <name type="scientific">Taibaiella chishuiensis</name>
    <dbReference type="NCBI Taxonomy" id="1434707"/>
    <lineage>
        <taxon>Bacteria</taxon>
        <taxon>Pseudomonadati</taxon>
        <taxon>Bacteroidota</taxon>
        <taxon>Chitinophagia</taxon>
        <taxon>Chitinophagales</taxon>
        <taxon>Chitinophagaceae</taxon>
        <taxon>Taibaiella</taxon>
    </lineage>
</organism>
<keyword evidence="2" id="KW-1185">Reference proteome</keyword>
<dbReference type="RefSeq" id="WP_106524488.1">
    <property type="nucleotide sequence ID" value="NZ_PYGD01000009.1"/>
</dbReference>
<comment type="caution">
    <text evidence="1">The sequence shown here is derived from an EMBL/GenBank/DDBJ whole genome shotgun (WGS) entry which is preliminary data.</text>
</comment>
<proteinExistence type="predicted"/>
<dbReference type="OrthoDB" id="621298at2"/>
<evidence type="ECO:0000313" key="1">
    <source>
        <dbReference type="EMBL" id="PSK90150.1"/>
    </source>
</evidence>
<dbReference type="AlphaFoldDB" id="A0A2P8CYW5"/>
<accession>A0A2P8CYW5</accession>
<dbReference type="Proteomes" id="UP000240572">
    <property type="component" value="Unassembled WGS sequence"/>
</dbReference>
<gene>
    <name evidence="1" type="ORF">B0I18_109156</name>
</gene>
<name>A0A2P8CYW5_9BACT</name>
<dbReference type="EMBL" id="PYGD01000009">
    <property type="protein sequence ID" value="PSK90150.1"/>
    <property type="molecule type" value="Genomic_DNA"/>
</dbReference>
<protein>
    <submittedName>
        <fullName evidence="1">Uncharacterized protein</fullName>
    </submittedName>
</protein>